<accession>A0ACC2M0B6</accession>
<name>A0ACC2M0B6_PERAE</name>
<evidence type="ECO:0000313" key="1">
    <source>
        <dbReference type="EMBL" id="KAJ8638908.1"/>
    </source>
</evidence>
<comment type="caution">
    <text evidence="1">The sequence shown here is derived from an EMBL/GenBank/DDBJ whole genome shotgun (WGS) entry which is preliminary data.</text>
</comment>
<dbReference type="EMBL" id="CM056813">
    <property type="protein sequence ID" value="KAJ8638908.1"/>
    <property type="molecule type" value="Genomic_DNA"/>
</dbReference>
<evidence type="ECO:0000313" key="2">
    <source>
        <dbReference type="Proteomes" id="UP001234297"/>
    </source>
</evidence>
<sequence length="68" mass="7435">MIDMVQAQSLQRLSSPESQKRWPQLPALHFQFDSPPPSEAPLPILRAPMQIITSSRPSSSSSSLSSSS</sequence>
<organism evidence="1 2">
    <name type="scientific">Persea americana</name>
    <name type="common">Avocado</name>
    <dbReference type="NCBI Taxonomy" id="3435"/>
    <lineage>
        <taxon>Eukaryota</taxon>
        <taxon>Viridiplantae</taxon>
        <taxon>Streptophyta</taxon>
        <taxon>Embryophyta</taxon>
        <taxon>Tracheophyta</taxon>
        <taxon>Spermatophyta</taxon>
        <taxon>Magnoliopsida</taxon>
        <taxon>Magnoliidae</taxon>
        <taxon>Laurales</taxon>
        <taxon>Lauraceae</taxon>
        <taxon>Persea</taxon>
    </lineage>
</organism>
<keyword evidence="2" id="KW-1185">Reference proteome</keyword>
<gene>
    <name evidence="1" type="ORF">MRB53_015602</name>
</gene>
<proteinExistence type="predicted"/>
<reference evidence="1 2" key="1">
    <citation type="journal article" date="2022" name="Hortic Res">
        <title>A haplotype resolved chromosomal level avocado genome allows analysis of novel avocado genes.</title>
        <authorList>
            <person name="Nath O."/>
            <person name="Fletcher S.J."/>
            <person name="Hayward A."/>
            <person name="Shaw L.M."/>
            <person name="Masouleh A.K."/>
            <person name="Furtado A."/>
            <person name="Henry R.J."/>
            <person name="Mitter N."/>
        </authorList>
    </citation>
    <scope>NUCLEOTIDE SEQUENCE [LARGE SCALE GENOMIC DNA]</scope>
    <source>
        <strain evidence="2">cv. Hass</strain>
    </source>
</reference>
<protein>
    <submittedName>
        <fullName evidence="1">Uncharacterized protein</fullName>
    </submittedName>
</protein>
<dbReference type="Proteomes" id="UP001234297">
    <property type="component" value="Chromosome 5"/>
</dbReference>